<dbReference type="OrthoDB" id="9815825at2"/>
<sequence length="311" mass="34919">MNIGVLGTGFGAYHAQLWTTMDRVDKVIIFGRNEAKLQELKQSLGVEITTNIDDIMLDSTIDVIDICLPSFLHRQYAVDALKNGKHVFCETPVCYNLEDALAMKEAEQLYDSRVLVNQFIKFDPAYKYLYEATHNKKYGKLLSLTLKRETPPLWGDLGLHAIATNLMIHELDFVTWMLGPMEPHSVWGTDGGKSTQALVRTIFQQPNVSAEIVVSSQMPVSYPFTVGYEAYFEQGKLVYQESDNMNGSVESSIIEYTSSGKQEVLLDPANPYEKSMEHALQCLEDGSSSIIELDHAIQAIKLAIIIEKKLV</sequence>
<dbReference type="PANTHER" id="PTHR43377:SF1">
    <property type="entry name" value="BILIVERDIN REDUCTASE A"/>
    <property type="match status" value="1"/>
</dbReference>
<dbReference type="InterPro" id="IPR000683">
    <property type="entry name" value="Gfo/Idh/MocA-like_OxRdtase_N"/>
</dbReference>
<dbReference type="SUPFAM" id="SSF55347">
    <property type="entry name" value="Glyceraldehyde-3-phosphate dehydrogenase-like, C-terminal domain"/>
    <property type="match status" value="1"/>
</dbReference>
<protein>
    <submittedName>
        <fullName evidence="2">Dehydrogenase</fullName>
    </submittedName>
</protein>
<dbReference type="InterPro" id="IPR036291">
    <property type="entry name" value="NAD(P)-bd_dom_sf"/>
</dbReference>
<evidence type="ECO:0000313" key="3">
    <source>
        <dbReference type="Proteomes" id="UP000054709"/>
    </source>
</evidence>
<evidence type="ECO:0000259" key="1">
    <source>
        <dbReference type="Pfam" id="PF01408"/>
    </source>
</evidence>
<dbReference type="InterPro" id="IPR051450">
    <property type="entry name" value="Gfo/Idh/MocA_Oxidoreductases"/>
</dbReference>
<dbReference type="AlphaFoldDB" id="A0A0W1AYW0"/>
<reference evidence="2 3" key="1">
    <citation type="journal article" date="2015" name="Int. Biodeterior. Biodegradation">
        <title>Physiological and genetic screening methods for the isolation of methyl tert-butyl ether-degrading bacteria for bioremediation purposes.</title>
        <authorList>
            <person name="Guisado I.M."/>
            <person name="Purswani J."/>
            <person name="Gonzalez Lopez J."/>
            <person name="Pozo C."/>
        </authorList>
    </citation>
    <scope>NUCLEOTIDE SEQUENCE [LARGE SCALE GENOMIC DNA]</scope>
    <source>
        <strain evidence="2 3">SH7</strain>
    </source>
</reference>
<name>A0A0W1AYW0_9BACL</name>
<dbReference type="EMBL" id="LCZJ02000019">
    <property type="protein sequence ID" value="KTD86517.1"/>
    <property type="molecule type" value="Genomic_DNA"/>
</dbReference>
<dbReference type="RefSeq" id="WP_060623409.1">
    <property type="nucleotide sequence ID" value="NZ_LCZJ02000019.1"/>
</dbReference>
<proteinExistence type="predicted"/>
<dbReference type="Pfam" id="PF01408">
    <property type="entry name" value="GFO_IDH_MocA"/>
    <property type="match status" value="1"/>
</dbReference>
<accession>A0A0W1AYW0</accession>
<organism evidence="2 3">
    <name type="scientific">Paenibacillus etheri</name>
    <dbReference type="NCBI Taxonomy" id="1306852"/>
    <lineage>
        <taxon>Bacteria</taxon>
        <taxon>Bacillati</taxon>
        <taxon>Bacillota</taxon>
        <taxon>Bacilli</taxon>
        <taxon>Bacillales</taxon>
        <taxon>Paenibacillaceae</taxon>
        <taxon>Paenibacillus</taxon>
    </lineage>
</organism>
<dbReference type="Gene3D" id="3.30.360.10">
    <property type="entry name" value="Dihydrodipicolinate Reductase, domain 2"/>
    <property type="match status" value="1"/>
</dbReference>
<dbReference type="GO" id="GO:0000166">
    <property type="term" value="F:nucleotide binding"/>
    <property type="evidence" value="ECO:0007669"/>
    <property type="project" value="InterPro"/>
</dbReference>
<evidence type="ECO:0000313" key="2">
    <source>
        <dbReference type="EMBL" id="KTD86517.1"/>
    </source>
</evidence>
<gene>
    <name evidence="2" type="ORF">UQ64_13670</name>
</gene>
<dbReference type="Proteomes" id="UP000054709">
    <property type="component" value="Unassembled WGS sequence"/>
</dbReference>
<feature type="domain" description="Gfo/Idh/MocA-like oxidoreductase N-terminal" evidence="1">
    <location>
        <begin position="1"/>
        <end position="117"/>
    </location>
</feature>
<comment type="caution">
    <text evidence="2">The sequence shown here is derived from an EMBL/GenBank/DDBJ whole genome shotgun (WGS) entry which is preliminary data.</text>
</comment>
<dbReference type="SUPFAM" id="SSF51735">
    <property type="entry name" value="NAD(P)-binding Rossmann-fold domains"/>
    <property type="match status" value="1"/>
</dbReference>
<dbReference type="Gene3D" id="3.40.50.720">
    <property type="entry name" value="NAD(P)-binding Rossmann-like Domain"/>
    <property type="match status" value="1"/>
</dbReference>
<dbReference type="PANTHER" id="PTHR43377">
    <property type="entry name" value="BILIVERDIN REDUCTASE A"/>
    <property type="match status" value="1"/>
</dbReference>
<keyword evidence="3" id="KW-1185">Reference proteome</keyword>